<dbReference type="PIRSF" id="PIRSF001365">
    <property type="entry name" value="DHDPS"/>
    <property type="match status" value="1"/>
</dbReference>
<keyword evidence="5" id="KW-1185">Reference proteome</keyword>
<evidence type="ECO:0000313" key="5">
    <source>
        <dbReference type="Proteomes" id="UP000615326"/>
    </source>
</evidence>
<reference evidence="4 5" key="1">
    <citation type="journal article" date="2020" name="Int. J. Syst. Evol. Microbiol.">
        <title>Novel acetic acid bacteria from cider fermentations: Acetobacter conturbans sp. nov. and Acetobacter fallax sp. nov.</title>
        <authorList>
            <person name="Sombolestani A.S."/>
            <person name="Cleenwerck I."/>
            <person name="Cnockaert M."/>
            <person name="Borremans W."/>
            <person name="Wieme A.D."/>
            <person name="De Vuyst L."/>
            <person name="Vandamme P."/>
        </authorList>
    </citation>
    <scope>NUCLEOTIDE SEQUENCE [LARGE SCALE GENOMIC DNA]</scope>
    <source>
        <strain evidence="4 5">LMG 1637</strain>
    </source>
</reference>
<proteinExistence type="inferred from homology"/>
<evidence type="ECO:0000256" key="1">
    <source>
        <dbReference type="ARBA" id="ARBA00007592"/>
    </source>
</evidence>
<dbReference type="Gene3D" id="3.20.20.70">
    <property type="entry name" value="Aldolase class I"/>
    <property type="match status" value="1"/>
</dbReference>
<gene>
    <name evidence="4" type="ORF">GOB84_09285</name>
</gene>
<name>A0ABX0K949_9PROT</name>
<evidence type="ECO:0000256" key="2">
    <source>
        <dbReference type="ARBA" id="ARBA00023239"/>
    </source>
</evidence>
<sequence>MPSAPFHGLSAFVPTPADADGRVRTGALASLLDSLSQTGVDSIGLLGSTGIYAYLDRAERNRAVAVGVEAVVGRKPLIVGVSTVRTDWSRDLAREAERAGADALLLAPVSYTPLTGHEAFTHYRTIAASTGLPLCIYNNPSTTHFTFTHSLIARLSQEPRITGVKMTLPAHDDIAAERTILQPLCRDGFAIGYSGDWAIASAMQAGAAAFYSALAGVLPGPVLRLTRASQNGEIREAAALNQALEPLWALVRTHGSLRIVYAIAGLRGIPTGPLPLPLLPVSEDVVLRLSQFLDTLAD</sequence>
<dbReference type="Pfam" id="PF00701">
    <property type="entry name" value="DHDPS"/>
    <property type="match status" value="1"/>
</dbReference>
<keyword evidence="2 3" id="KW-0456">Lyase</keyword>
<dbReference type="CDD" id="cd00408">
    <property type="entry name" value="DHDPS-like"/>
    <property type="match status" value="1"/>
</dbReference>
<organism evidence="4 5">
    <name type="scientific">Acetobacter fallax</name>
    <dbReference type="NCBI Taxonomy" id="1737473"/>
    <lineage>
        <taxon>Bacteria</taxon>
        <taxon>Pseudomonadati</taxon>
        <taxon>Pseudomonadota</taxon>
        <taxon>Alphaproteobacteria</taxon>
        <taxon>Acetobacterales</taxon>
        <taxon>Acetobacteraceae</taxon>
        <taxon>Acetobacter</taxon>
    </lineage>
</organism>
<dbReference type="Proteomes" id="UP000615326">
    <property type="component" value="Unassembled WGS sequence"/>
</dbReference>
<dbReference type="PANTHER" id="PTHR12128">
    <property type="entry name" value="DIHYDRODIPICOLINATE SYNTHASE"/>
    <property type="match status" value="1"/>
</dbReference>
<dbReference type="PANTHER" id="PTHR12128:SF66">
    <property type="entry name" value="4-HYDROXY-2-OXOGLUTARATE ALDOLASE, MITOCHONDRIAL"/>
    <property type="match status" value="1"/>
</dbReference>
<dbReference type="EMBL" id="WOSW01000015">
    <property type="protein sequence ID" value="NHO32746.1"/>
    <property type="molecule type" value="Genomic_DNA"/>
</dbReference>
<comment type="similarity">
    <text evidence="1 3">Belongs to the DapA family.</text>
</comment>
<protein>
    <submittedName>
        <fullName evidence="4">Dihydrodipicolinate synthase family protein</fullName>
    </submittedName>
</protein>
<evidence type="ECO:0000256" key="3">
    <source>
        <dbReference type="PIRNR" id="PIRNR001365"/>
    </source>
</evidence>
<evidence type="ECO:0000313" key="4">
    <source>
        <dbReference type="EMBL" id="NHO32746.1"/>
    </source>
</evidence>
<dbReference type="SUPFAM" id="SSF51569">
    <property type="entry name" value="Aldolase"/>
    <property type="match status" value="1"/>
</dbReference>
<dbReference type="RefSeq" id="WP_173577274.1">
    <property type="nucleotide sequence ID" value="NZ_WOSW01000015.1"/>
</dbReference>
<dbReference type="SMART" id="SM01130">
    <property type="entry name" value="DHDPS"/>
    <property type="match status" value="1"/>
</dbReference>
<dbReference type="InterPro" id="IPR002220">
    <property type="entry name" value="DapA-like"/>
</dbReference>
<accession>A0ABX0K949</accession>
<comment type="caution">
    <text evidence="4">The sequence shown here is derived from an EMBL/GenBank/DDBJ whole genome shotgun (WGS) entry which is preliminary data.</text>
</comment>
<dbReference type="InterPro" id="IPR013785">
    <property type="entry name" value="Aldolase_TIM"/>
</dbReference>